<keyword evidence="1" id="KW-0175">Coiled coil</keyword>
<organism evidence="2 3">
    <name type="scientific">Cymbomonas tetramitiformis</name>
    <dbReference type="NCBI Taxonomy" id="36881"/>
    <lineage>
        <taxon>Eukaryota</taxon>
        <taxon>Viridiplantae</taxon>
        <taxon>Chlorophyta</taxon>
        <taxon>Pyramimonadophyceae</taxon>
        <taxon>Pyramimonadales</taxon>
        <taxon>Pyramimonadaceae</taxon>
        <taxon>Cymbomonas</taxon>
    </lineage>
</organism>
<feature type="coiled-coil region" evidence="1">
    <location>
        <begin position="40"/>
        <end position="183"/>
    </location>
</feature>
<comment type="caution">
    <text evidence="2">The sequence shown here is derived from an EMBL/GenBank/DDBJ whole genome shotgun (WGS) entry which is preliminary data.</text>
</comment>
<proteinExistence type="predicted"/>
<sequence length="437" mass="49444">MDFERNGHRRCSQEVLEAINLWEQREQSMEAELVLAANVKFTLQEQVEELRKQLYAAREAQQGAEARLMDTEWRAERSEAVSAQLEHERREAEERFNRLHAEAAPGLEERVRACDERRLAVQSSMKDAEAKRRTENQLGDALQQNVALTIKMQDKETAHLKEILERENRLLEREKEIAALKEAMEMKDAHHVRTTRILEKRSAHLEQELHDIYYPQAKDPTGAEEEGDVEGDVVTAAAVTEDGAELHADANSDAVGATSADGDTQIVAAPPSMEDTTSLFGRLPIPLPPESPCAAPPPPPPLEPILLGPCSNFRAPGLLPPKIVVPDDGFQTAVLRWSMELEDHALPQNVKQYQIRWRRLNHADEEASVEMLTVRGDVLRREHSIRLTKADVEGLGSFVSMNFVDMQGGISEWSTEEHVPCMELDREFLPYRRIPKL</sequence>
<name>A0AAE0GM42_9CHLO</name>
<protein>
    <submittedName>
        <fullName evidence="2">Uncharacterized protein</fullName>
    </submittedName>
</protein>
<evidence type="ECO:0000313" key="3">
    <source>
        <dbReference type="Proteomes" id="UP001190700"/>
    </source>
</evidence>
<dbReference type="EMBL" id="LGRX02004327">
    <property type="protein sequence ID" value="KAK3280614.1"/>
    <property type="molecule type" value="Genomic_DNA"/>
</dbReference>
<evidence type="ECO:0000256" key="1">
    <source>
        <dbReference type="SAM" id="Coils"/>
    </source>
</evidence>
<dbReference type="Proteomes" id="UP001190700">
    <property type="component" value="Unassembled WGS sequence"/>
</dbReference>
<reference evidence="2 3" key="1">
    <citation type="journal article" date="2015" name="Genome Biol. Evol.">
        <title>Comparative Genomics of a Bacterivorous Green Alga Reveals Evolutionary Causalities and Consequences of Phago-Mixotrophic Mode of Nutrition.</title>
        <authorList>
            <person name="Burns J.A."/>
            <person name="Paasch A."/>
            <person name="Narechania A."/>
            <person name="Kim E."/>
        </authorList>
    </citation>
    <scope>NUCLEOTIDE SEQUENCE [LARGE SCALE GENOMIC DNA]</scope>
    <source>
        <strain evidence="2 3">PLY_AMNH</strain>
    </source>
</reference>
<dbReference type="AlphaFoldDB" id="A0AAE0GM42"/>
<evidence type="ECO:0000313" key="2">
    <source>
        <dbReference type="EMBL" id="KAK3280614.1"/>
    </source>
</evidence>
<keyword evidence="3" id="KW-1185">Reference proteome</keyword>
<accession>A0AAE0GM42</accession>
<gene>
    <name evidence="2" type="ORF">CYMTET_11549</name>
</gene>